<name>A0A840YAE7_9SPHN</name>
<dbReference type="EMBL" id="JACIJF010000002">
    <property type="protein sequence ID" value="MBB5709824.1"/>
    <property type="molecule type" value="Genomic_DNA"/>
</dbReference>
<proteinExistence type="predicted"/>
<feature type="transmembrane region" description="Helical" evidence="1">
    <location>
        <begin position="211"/>
        <end position="230"/>
    </location>
</feature>
<dbReference type="AlphaFoldDB" id="A0A840YAE7"/>
<keyword evidence="1" id="KW-0812">Transmembrane</keyword>
<dbReference type="PANTHER" id="PTHR37488:SF2">
    <property type="entry name" value="DUF1275 DOMAIN-CONTAINING PROTEIN"/>
    <property type="match status" value="1"/>
</dbReference>
<keyword evidence="1" id="KW-1133">Transmembrane helix</keyword>
<evidence type="ECO:0000313" key="2">
    <source>
        <dbReference type="EMBL" id="MBB5709824.1"/>
    </source>
</evidence>
<sequence>MATSPASLSPSSSSSSASLPALLLLLSATTGLVDAASVLGLGKVFTANMTGNIVFLGFAAVGTPGFKVAPFVVAIFTFMLGAVIAGRMGAAHVAGPLRQWLIRAAIVETTLLWIAAAIALLLHVPNQDPQWAVFAIIALTAIAMGFRNATVRQLKVPDLTTTVLTLTVTGIAADSKLAGGAGANLGRRIGAIASIFAGAAAGAVLVTRTGLTAPLALAGAMVLVGTLVCARHPNAALPRSA</sequence>
<dbReference type="RefSeq" id="WP_184085118.1">
    <property type="nucleotide sequence ID" value="NZ_JACIJF010000002.1"/>
</dbReference>
<keyword evidence="1" id="KW-0472">Membrane</keyword>
<comment type="caution">
    <text evidence="2">The sequence shown here is derived from an EMBL/GenBank/DDBJ whole genome shotgun (WGS) entry which is preliminary data.</text>
</comment>
<evidence type="ECO:0000256" key="1">
    <source>
        <dbReference type="SAM" id="Phobius"/>
    </source>
</evidence>
<dbReference type="Proteomes" id="UP000527143">
    <property type="component" value="Unassembled WGS sequence"/>
</dbReference>
<evidence type="ECO:0000313" key="3">
    <source>
        <dbReference type="Proteomes" id="UP000527143"/>
    </source>
</evidence>
<feature type="transmembrane region" description="Helical" evidence="1">
    <location>
        <begin position="100"/>
        <end position="124"/>
    </location>
</feature>
<reference evidence="2 3" key="1">
    <citation type="submission" date="2020-08" db="EMBL/GenBank/DDBJ databases">
        <title>Genomic Encyclopedia of Type Strains, Phase IV (KMG-IV): sequencing the most valuable type-strain genomes for metagenomic binning, comparative biology and taxonomic classification.</title>
        <authorList>
            <person name="Goeker M."/>
        </authorList>
    </citation>
    <scope>NUCLEOTIDE SEQUENCE [LARGE SCALE GENOMIC DNA]</scope>
    <source>
        <strain evidence="2 3">DSM 26736</strain>
    </source>
</reference>
<keyword evidence="3" id="KW-1185">Reference proteome</keyword>
<dbReference type="InterPro" id="IPR010699">
    <property type="entry name" value="DUF1275"/>
</dbReference>
<gene>
    <name evidence="2" type="ORF">FHT02_001046</name>
</gene>
<feature type="transmembrane region" description="Helical" evidence="1">
    <location>
        <begin position="68"/>
        <end position="88"/>
    </location>
</feature>
<accession>A0A840YAE7</accession>
<protein>
    <submittedName>
        <fullName evidence="2">Uncharacterized membrane protein YoaK (UPF0700 family)</fullName>
    </submittedName>
</protein>
<feature type="transmembrane region" description="Helical" evidence="1">
    <location>
        <begin position="130"/>
        <end position="146"/>
    </location>
</feature>
<feature type="transmembrane region" description="Helical" evidence="1">
    <location>
        <begin position="185"/>
        <end position="205"/>
    </location>
</feature>
<dbReference type="Pfam" id="PF06912">
    <property type="entry name" value="DUF1275"/>
    <property type="match status" value="1"/>
</dbReference>
<dbReference type="PANTHER" id="PTHR37488">
    <property type="entry name" value="DUF1275 DOMAIN-CONTAINING PROTEIN"/>
    <property type="match status" value="1"/>
</dbReference>
<organism evidence="2 3">
    <name type="scientific">Sphingomonas xinjiangensis</name>
    <dbReference type="NCBI Taxonomy" id="643568"/>
    <lineage>
        <taxon>Bacteria</taxon>
        <taxon>Pseudomonadati</taxon>
        <taxon>Pseudomonadota</taxon>
        <taxon>Alphaproteobacteria</taxon>
        <taxon>Sphingomonadales</taxon>
        <taxon>Sphingomonadaceae</taxon>
        <taxon>Sphingomonas</taxon>
    </lineage>
</organism>